<sequence length="67" mass="7198">MIAKVEHLSKSFGDVEVIKDISFELETGKIHAILGPNGSGKTTTIKLMTGLLKPDKGAVTLFNQTLD</sequence>
<protein>
    <submittedName>
        <fullName evidence="6">ABC transporter</fullName>
    </submittedName>
</protein>
<dbReference type="InterPro" id="IPR003439">
    <property type="entry name" value="ABC_transporter-like_ATP-bd"/>
</dbReference>
<dbReference type="Gene3D" id="3.40.50.300">
    <property type="entry name" value="P-loop containing nucleotide triphosphate hydrolases"/>
    <property type="match status" value="1"/>
</dbReference>
<name>A0A2T4S682_9STAP</name>
<evidence type="ECO:0000256" key="2">
    <source>
        <dbReference type="ARBA" id="ARBA00022448"/>
    </source>
</evidence>
<dbReference type="EMBL" id="PZHR01000447">
    <property type="protein sequence ID" value="PTK49241.1"/>
    <property type="molecule type" value="Genomic_DNA"/>
</dbReference>
<dbReference type="AlphaFoldDB" id="A0A2T4S682"/>
<dbReference type="PANTHER" id="PTHR42711:SF5">
    <property type="entry name" value="ABC TRANSPORTER ATP-BINDING PROTEIN NATA"/>
    <property type="match status" value="1"/>
</dbReference>
<dbReference type="SUPFAM" id="SSF52540">
    <property type="entry name" value="P-loop containing nucleoside triphosphate hydrolases"/>
    <property type="match status" value="1"/>
</dbReference>
<organism evidence="6 7">
    <name type="scientific">Staphylococcus nepalensis</name>
    <dbReference type="NCBI Taxonomy" id="214473"/>
    <lineage>
        <taxon>Bacteria</taxon>
        <taxon>Bacillati</taxon>
        <taxon>Bacillota</taxon>
        <taxon>Bacilli</taxon>
        <taxon>Bacillales</taxon>
        <taxon>Staphylococcaceae</taxon>
        <taxon>Staphylococcus</taxon>
    </lineage>
</organism>
<dbReference type="Pfam" id="PF00005">
    <property type="entry name" value="ABC_tran"/>
    <property type="match status" value="1"/>
</dbReference>
<feature type="non-terminal residue" evidence="6">
    <location>
        <position position="67"/>
    </location>
</feature>
<dbReference type="InterPro" id="IPR027417">
    <property type="entry name" value="P-loop_NTPase"/>
</dbReference>
<evidence type="ECO:0000256" key="3">
    <source>
        <dbReference type="ARBA" id="ARBA00022741"/>
    </source>
</evidence>
<keyword evidence="2" id="KW-0813">Transport</keyword>
<proteinExistence type="inferred from homology"/>
<keyword evidence="4" id="KW-0067">ATP-binding</keyword>
<accession>A0A2T4S682</accession>
<keyword evidence="3" id="KW-0547">Nucleotide-binding</keyword>
<reference evidence="6 7" key="1">
    <citation type="journal article" date="2016" name="Front. Microbiol.">
        <title>Comprehensive Phylogenetic Analysis of Bovine Non-aureus Staphylococci Species Based on Whole-Genome Sequencing.</title>
        <authorList>
            <person name="Naushad S."/>
            <person name="Barkema H.W."/>
            <person name="Luby C."/>
            <person name="Condas L.A."/>
            <person name="Nobrega D.B."/>
            <person name="Carson D.A."/>
            <person name="De Buck J."/>
        </authorList>
    </citation>
    <scope>NUCLEOTIDE SEQUENCE [LARGE SCALE GENOMIC DNA]</scope>
    <source>
        <strain evidence="6 7">SNUC 4337</strain>
    </source>
</reference>
<dbReference type="PANTHER" id="PTHR42711">
    <property type="entry name" value="ABC TRANSPORTER ATP-BINDING PROTEIN"/>
    <property type="match status" value="1"/>
</dbReference>
<evidence type="ECO:0000256" key="1">
    <source>
        <dbReference type="ARBA" id="ARBA00005417"/>
    </source>
</evidence>
<dbReference type="RefSeq" id="WP_142401951.1">
    <property type="nucleotide sequence ID" value="NZ_PZHR01000447.1"/>
</dbReference>
<dbReference type="OrthoDB" id="9804819at2"/>
<comment type="caution">
    <text evidence="6">The sequence shown here is derived from an EMBL/GenBank/DDBJ whole genome shotgun (WGS) entry which is preliminary data.</text>
</comment>
<evidence type="ECO:0000313" key="6">
    <source>
        <dbReference type="EMBL" id="PTK49241.1"/>
    </source>
</evidence>
<evidence type="ECO:0000259" key="5">
    <source>
        <dbReference type="Pfam" id="PF00005"/>
    </source>
</evidence>
<dbReference type="InterPro" id="IPR050763">
    <property type="entry name" value="ABC_transporter_ATP-binding"/>
</dbReference>
<evidence type="ECO:0000256" key="4">
    <source>
        <dbReference type="ARBA" id="ARBA00022840"/>
    </source>
</evidence>
<evidence type="ECO:0000313" key="7">
    <source>
        <dbReference type="Proteomes" id="UP000240400"/>
    </source>
</evidence>
<dbReference type="GO" id="GO:0005524">
    <property type="term" value="F:ATP binding"/>
    <property type="evidence" value="ECO:0007669"/>
    <property type="project" value="UniProtKB-KW"/>
</dbReference>
<dbReference type="GO" id="GO:0016887">
    <property type="term" value="F:ATP hydrolysis activity"/>
    <property type="evidence" value="ECO:0007669"/>
    <property type="project" value="InterPro"/>
</dbReference>
<gene>
    <name evidence="6" type="ORF">BUZ61_15250</name>
</gene>
<feature type="domain" description="ABC transporter" evidence="5">
    <location>
        <begin position="19"/>
        <end position="66"/>
    </location>
</feature>
<comment type="similarity">
    <text evidence="1">Belongs to the ABC transporter superfamily.</text>
</comment>
<dbReference type="Proteomes" id="UP000240400">
    <property type="component" value="Unassembled WGS sequence"/>
</dbReference>